<dbReference type="KEGG" id="cmos:111446716"/>
<protein>
    <submittedName>
        <fullName evidence="4">Septum-promoting GTP-binding protein 1-like isoform X1</fullName>
    </submittedName>
</protein>
<dbReference type="CDD" id="cd04128">
    <property type="entry name" value="Spg1"/>
    <property type="match status" value="1"/>
</dbReference>
<evidence type="ECO:0000256" key="1">
    <source>
        <dbReference type="ARBA" id="ARBA00022741"/>
    </source>
</evidence>
<dbReference type="RefSeq" id="XP_022941418.1">
    <property type="nucleotide sequence ID" value="XM_023085650.1"/>
</dbReference>
<dbReference type="FunFam" id="3.40.50.300:FF:000927">
    <property type="entry name" value="Septum-promoting GTP-binding protein 1"/>
    <property type="match status" value="1"/>
</dbReference>
<dbReference type="PIRSF" id="PIRSF037527">
    <property type="entry name" value="Small_GTPase_Tem1"/>
    <property type="match status" value="1"/>
</dbReference>
<sequence>MHHIDKSNAAATEINGENKNKRRHLPSLFTSKLNNEAAAAAMTKLCRRLVRWRLIERISFVRHFFRFIWDRVFACSSARTPKKYRRFSHRSPPAATDGGSSPEYPTTSGGFDSDSDFDSAELVPLKISLLGDCQIGKTSFVVKYVGDEQERNSLQMSGINLMNKTLSIQNALISFSIWDVKGDSSSQDQLPLACKDAVAILFMFDLTSRRTLNSIVDWYTEARKWNQTAIPILIGTKFDDFVRLPPDLQWTIVSLARAYARVMKATLFFSSSVHNINVNKIFKFIAAKLFDVPWSVERNLTIGEPIVDF</sequence>
<dbReference type="PROSITE" id="PS51419">
    <property type="entry name" value="RAB"/>
    <property type="match status" value="1"/>
</dbReference>
<organism evidence="3 4">
    <name type="scientific">Cucurbita moschata</name>
    <name type="common">Winter crookneck squash</name>
    <name type="synonym">Cucurbita pepo var. moschata</name>
    <dbReference type="NCBI Taxonomy" id="3662"/>
    <lineage>
        <taxon>Eukaryota</taxon>
        <taxon>Viridiplantae</taxon>
        <taxon>Streptophyta</taxon>
        <taxon>Embryophyta</taxon>
        <taxon>Tracheophyta</taxon>
        <taxon>Spermatophyta</taxon>
        <taxon>Magnoliopsida</taxon>
        <taxon>eudicotyledons</taxon>
        <taxon>Gunneridae</taxon>
        <taxon>Pentapetalae</taxon>
        <taxon>rosids</taxon>
        <taxon>fabids</taxon>
        <taxon>Cucurbitales</taxon>
        <taxon>Cucurbitaceae</taxon>
        <taxon>Cucurbiteae</taxon>
        <taxon>Cucurbita</taxon>
    </lineage>
</organism>
<dbReference type="PANTHER" id="PTHR47978">
    <property type="match status" value="1"/>
</dbReference>
<name>A0A6J1FS22_CUCMO</name>
<reference evidence="4" key="1">
    <citation type="submission" date="2025-08" db="UniProtKB">
        <authorList>
            <consortium name="RefSeq"/>
        </authorList>
    </citation>
    <scope>IDENTIFICATION</scope>
    <source>
        <tissue evidence="4">Young leaves</tissue>
    </source>
</reference>
<dbReference type="InterPro" id="IPR027417">
    <property type="entry name" value="P-loop_NTPase"/>
</dbReference>
<gene>
    <name evidence="4" type="primary">LOC111446716</name>
</gene>
<evidence type="ECO:0000313" key="3">
    <source>
        <dbReference type="Proteomes" id="UP000504609"/>
    </source>
</evidence>
<keyword evidence="3" id="KW-1185">Reference proteome</keyword>
<dbReference type="PRINTS" id="PR00449">
    <property type="entry name" value="RASTRNSFRMNG"/>
</dbReference>
<keyword evidence="1" id="KW-0547">Nucleotide-binding</keyword>
<dbReference type="AlphaFoldDB" id="A0A6J1FS22"/>
<dbReference type="GO" id="GO:0003924">
    <property type="term" value="F:GTPase activity"/>
    <property type="evidence" value="ECO:0007669"/>
    <property type="project" value="InterPro"/>
</dbReference>
<dbReference type="SUPFAM" id="SSF52540">
    <property type="entry name" value="P-loop containing nucleoside triphosphate hydrolases"/>
    <property type="match status" value="1"/>
</dbReference>
<dbReference type="InterPro" id="IPR001806">
    <property type="entry name" value="Small_GTPase"/>
</dbReference>
<dbReference type="SMART" id="SM00175">
    <property type="entry name" value="RAB"/>
    <property type="match status" value="1"/>
</dbReference>
<dbReference type="SMART" id="SM00174">
    <property type="entry name" value="RHO"/>
    <property type="match status" value="1"/>
</dbReference>
<proteinExistence type="predicted"/>
<evidence type="ECO:0000313" key="4">
    <source>
        <dbReference type="RefSeq" id="XP_022941418.1"/>
    </source>
</evidence>
<accession>A0A6J1FS22</accession>
<dbReference type="GeneID" id="111446716"/>
<dbReference type="InterPro" id="IPR017231">
    <property type="entry name" value="Small_GTPase_Tem1/Spg1"/>
</dbReference>
<dbReference type="GO" id="GO:0005525">
    <property type="term" value="F:GTP binding"/>
    <property type="evidence" value="ECO:0007669"/>
    <property type="project" value="InterPro"/>
</dbReference>
<feature type="region of interest" description="Disordered" evidence="2">
    <location>
        <begin position="1"/>
        <end position="21"/>
    </location>
</feature>
<dbReference type="Proteomes" id="UP000504609">
    <property type="component" value="Unplaced"/>
</dbReference>
<dbReference type="Pfam" id="PF00071">
    <property type="entry name" value="Ras"/>
    <property type="match status" value="1"/>
</dbReference>
<feature type="region of interest" description="Disordered" evidence="2">
    <location>
        <begin position="85"/>
        <end position="112"/>
    </location>
</feature>
<dbReference type="Gene3D" id="3.40.50.300">
    <property type="entry name" value="P-loop containing nucleotide triphosphate hydrolases"/>
    <property type="match status" value="1"/>
</dbReference>
<evidence type="ECO:0000256" key="2">
    <source>
        <dbReference type="SAM" id="MobiDB-lite"/>
    </source>
</evidence>